<dbReference type="EMBL" id="CACSLK010026087">
    <property type="protein sequence ID" value="CAA0825658.1"/>
    <property type="molecule type" value="Genomic_DNA"/>
</dbReference>
<organism evidence="2 3">
    <name type="scientific">Striga hermonthica</name>
    <name type="common">Purple witchweed</name>
    <name type="synonym">Buchnera hermonthica</name>
    <dbReference type="NCBI Taxonomy" id="68872"/>
    <lineage>
        <taxon>Eukaryota</taxon>
        <taxon>Viridiplantae</taxon>
        <taxon>Streptophyta</taxon>
        <taxon>Embryophyta</taxon>
        <taxon>Tracheophyta</taxon>
        <taxon>Spermatophyta</taxon>
        <taxon>Magnoliopsida</taxon>
        <taxon>eudicotyledons</taxon>
        <taxon>Gunneridae</taxon>
        <taxon>Pentapetalae</taxon>
        <taxon>asterids</taxon>
        <taxon>lamiids</taxon>
        <taxon>Lamiales</taxon>
        <taxon>Orobanchaceae</taxon>
        <taxon>Buchnereae</taxon>
        <taxon>Striga</taxon>
    </lineage>
</organism>
<comment type="caution">
    <text evidence="2">The sequence shown here is derived from an EMBL/GenBank/DDBJ whole genome shotgun (WGS) entry which is preliminary data.</text>
</comment>
<evidence type="ECO:0000256" key="1">
    <source>
        <dbReference type="SAM" id="MobiDB-lite"/>
    </source>
</evidence>
<feature type="compositionally biased region" description="Basic and acidic residues" evidence="1">
    <location>
        <begin position="130"/>
        <end position="147"/>
    </location>
</feature>
<evidence type="ECO:0000313" key="3">
    <source>
        <dbReference type="Proteomes" id="UP001153555"/>
    </source>
</evidence>
<reference evidence="2" key="1">
    <citation type="submission" date="2019-12" db="EMBL/GenBank/DDBJ databases">
        <authorList>
            <person name="Scholes J."/>
        </authorList>
    </citation>
    <scope>NUCLEOTIDE SEQUENCE</scope>
</reference>
<gene>
    <name evidence="2" type="ORF">SHERM_22402</name>
</gene>
<sequence length="172" mass="20052">MYGWSCKHIFVVFKELNIEVIPPAHISSRWTKFAFSKSMFHVVDNISEECAKINDKKILMNKIWSDVHICMGLVETRMDQLDEFSKLIREHKRTLMVERRGGVSARFESFVGMSVPQDIRIQPPAQSKNKGSEKRIKSVKEKSIEKSQKKRRLSKACGERVGHNTRTCWKKQ</sequence>
<accession>A0A9N7NC99</accession>
<evidence type="ECO:0000313" key="2">
    <source>
        <dbReference type="EMBL" id="CAA0825658.1"/>
    </source>
</evidence>
<name>A0A9N7NC99_STRHE</name>
<dbReference type="Proteomes" id="UP001153555">
    <property type="component" value="Unassembled WGS sequence"/>
</dbReference>
<protein>
    <recommendedName>
        <fullName evidence="4">Protein FAR1-RELATED SEQUENCE</fullName>
    </recommendedName>
</protein>
<feature type="region of interest" description="Disordered" evidence="1">
    <location>
        <begin position="122"/>
        <end position="158"/>
    </location>
</feature>
<keyword evidence="3" id="KW-1185">Reference proteome</keyword>
<dbReference type="AlphaFoldDB" id="A0A9N7NC99"/>
<proteinExistence type="predicted"/>
<dbReference type="OrthoDB" id="1721243at2759"/>
<evidence type="ECO:0008006" key="4">
    <source>
        <dbReference type="Google" id="ProtNLM"/>
    </source>
</evidence>